<dbReference type="InterPro" id="IPR014710">
    <property type="entry name" value="RmlC-like_jellyroll"/>
</dbReference>
<feature type="binding site" evidence="6">
    <location>
        <position position="28"/>
    </location>
    <ligand>
        <name>substrate</name>
    </ligand>
</feature>
<sequence length="182" mass="20835">MNIIETGIEGLLILEPKVFGDQRGYFFESYNSRLLSEHGIDIHFIQDNEACSAKHIFRGFHYQLPPFAQTKLVRVIRGCVLDIVIDIRPESKTYGKVYSIELSAENKRQLLVPQGFAHGYLSLEDDTIFSYKVDQFYSREHENGISYLDTSLGIEWPIPPAAFKTSDKDKVLPPFGSHVTYE</sequence>
<evidence type="ECO:0000256" key="1">
    <source>
        <dbReference type="ARBA" id="ARBA00001298"/>
    </source>
</evidence>
<reference evidence="9" key="1">
    <citation type="journal article" date="2014" name="Int. J. Syst. Evol. Microbiol.">
        <title>Complete genome sequence of Corynebacterium casei LMG S-19264T (=DSM 44701T), isolated from a smear-ripened cheese.</title>
        <authorList>
            <consortium name="US DOE Joint Genome Institute (JGI-PGF)"/>
            <person name="Walter F."/>
            <person name="Albersmeier A."/>
            <person name="Kalinowski J."/>
            <person name="Ruckert C."/>
        </authorList>
    </citation>
    <scope>NUCLEOTIDE SEQUENCE</scope>
    <source>
        <strain evidence="9">NBRC 108769</strain>
    </source>
</reference>
<evidence type="ECO:0000256" key="7">
    <source>
        <dbReference type="PIRSR" id="PIRSR600888-3"/>
    </source>
</evidence>
<evidence type="ECO:0000256" key="6">
    <source>
        <dbReference type="PIRSR" id="PIRSR600888-2"/>
    </source>
</evidence>
<comment type="caution">
    <text evidence="9">The sequence shown here is derived from an EMBL/GenBank/DDBJ whole genome shotgun (WGS) entry which is preliminary data.</text>
</comment>
<evidence type="ECO:0000256" key="3">
    <source>
        <dbReference type="ARBA" id="ARBA00012098"/>
    </source>
</evidence>
<evidence type="ECO:0000256" key="2">
    <source>
        <dbReference type="ARBA" id="ARBA00001997"/>
    </source>
</evidence>
<feature type="active site" description="Proton donor" evidence="5">
    <location>
        <position position="131"/>
    </location>
</feature>
<name>A0AA37SVD0_9BACT</name>
<dbReference type="InterPro" id="IPR011051">
    <property type="entry name" value="RmlC_Cupin_sf"/>
</dbReference>
<comment type="function">
    <text evidence="2 8">Catalyzes the epimerization of the C3' and C5'positions of dTDP-6-deoxy-D-xylo-4-hexulose, forming dTDP-6-deoxy-L-lyxo-4-hexulose.</text>
</comment>
<dbReference type="GO" id="GO:0000271">
    <property type="term" value="P:polysaccharide biosynthetic process"/>
    <property type="evidence" value="ECO:0007669"/>
    <property type="project" value="TreeGrafter"/>
</dbReference>
<comment type="subunit">
    <text evidence="8">Homodimer.</text>
</comment>
<dbReference type="NCBIfam" id="TIGR01221">
    <property type="entry name" value="rmlC"/>
    <property type="match status" value="1"/>
</dbReference>
<proteinExistence type="inferred from homology"/>
<evidence type="ECO:0000256" key="4">
    <source>
        <dbReference type="ARBA" id="ARBA00019595"/>
    </source>
</evidence>
<protein>
    <recommendedName>
        <fullName evidence="4 8">dTDP-4-dehydrorhamnose 3,5-epimerase</fullName>
        <ecNumber evidence="3 8">5.1.3.13</ecNumber>
    </recommendedName>
    <alternativeName>
        <fullName evidence="8">Thymidine diphospho-4-keto-rhamnose 3,5-epimerase</fullName>
    </alternativeName>
</protein>
<feature type="binding site" evidence="6">
    <location>
        <position position="118"/>
    </location>
    <ligand>
        <name>substrate</name>
    </ligand>
</feature>
<keyword evidence="8" id="KW-0413">Isomerase</keyword>
<feature type="binding site" evidence="6">
    <location>
        <position position="23"/>
    </location>
    <ligand>
        <name>substrate</name>
    </ligand>
</feature>
<evidence type="ECO:0000256" key="5">
    <source>
        <dbReference type="PIRSR" id="PIRSR600888-1"/>
    </source>
</evidence>
<dbReference type="SUPFAM" id="SSF51182">
    <property type="entry name" value="RmlC-like cupins"/>
    <property type="match status" value="1"/>
</dbReference>
<gene>
    <name evidence="9" type="primary">rfbC</name>
    <name evidence="9" type="ORF">GCM10007940_40770</name>
</gene>
<dbReference type="EMBL" id="BSOH01000027">
    <property type="protein sequence ID" value="GLR19461.1"/>
    <property type="molecule type" value="Genomic_DNA"/>
</dbReference>
<dbReference type="Gene3D" id="2.60.120.10">
    <property type="entry name" value="Jelly Rolls"/>
    <property type="match status" value="1"/>
</dbReference>
<dbReference type="Proteomes" id="UP001156666">
    <property type="component" value="Unassembled WGS sequence"/>
</dbReference>
<dbReference type="GO" id="GO:0005829">
    <property type="term" value="C:cytosol"/>
    <property type="evidence" value="ECO:0007669"/>
    <property type="project" value="TreeGrafter"/>
</dbReference>
<dbReference type="AlphaFoldDB" id="A0AA37SVD0"/>
<organism evidence="9 10">
    <name type="scientific">Portibacter lacus</name>
    <dbReference type="NCBI Taxonomy" id="1099794"/>
    <lineage>
        <taxon>Bacteria</taxon>
        <taxon>Pseudomonadati</taxon>
        <taxon>Bacteroidota</taxon>
        <taxon>Saprospiria</taxon>
        <taxon>Saprospirales</taxon>
        <taxon>Haliscomenobacteraceae</taxon>
        <taxon>Portibacter</taxon>
    </lineage>
</organism>
<dbReference type="RefSeq" id="WP_235291842.1">
    <property type="nucleotide sequence ID" value="NZ_BSOH01000027.1"/>
</dbReference>
<keyword evidence="10" id="KW-1185">Reference proteome</keyword>
<dbReference type="PANTHER" id="PTHR21047:SF2">
    <property type="entry name" value="THYMIDINE DIPHOSPHO-4-KETO-RHAMNOSE 3,5-EPIMERASE"/>
    <property type="match status" value="1"/>
</dbReference>
<reference evidence="9" key="2">
    <citation type="submission" date="2023-01" db="EMBL/GenBank/DDBJ databases">
        <title>Draft genome sequence of Portibacter lacus strain NBRC 108769.</title>
        <authorList>
            <person name="Sun Q."/>
            <person name="Mori K."/>
        </authorList>
    </citation>
    <scope>NUCLEOTIDE SEQUENCE</scope>
    <source>
        <strain evidence="9">NBRC 108769</strain>
    </source>
</reference>
<feature type="binding site" evidence="6">
    <location>
        <position position="142"/>
    </location>
    <ligand>
        <name>substrate</name>
    </ligand>
</feature>
<dbReference type="Pfam" id="PF00908">
    <property type="entry name" value="dTDP_sugar_isom"/>
    <property type="match status" value="1"/>
</dbReference>
<comment type="pathway">
    <text evidence="8">Carbohydrate biosynthesis; dTDP-L-rhamnose biosynthesis.</text>
</comment>
<feature type="binding site" evidence="6">
    <location>
        <position position="58"/>
    </location>
    <ligand>
        <name>substrate</name>
    </ligand>
</feature>
<accession>A0AA37SVD0</accession>
<feature type="site" description="Participates in a stacking interaction with the thymidine ring of dTDP-4-oxo-6-deoxyglucose" evidence="7">
    <location>
        <position position="137"/>
    </location>
</feature>
<feature type="active site" description="Proton acceptor" evidence="5">
    <location>
        <position position="61"/>
    </location>
</feature>
<comment type="catalytic activity">
    <reaction evidence="1 8">
        <text>dTDP-4-dehydro-6-deoxy-alpha-D-glucose = dTDP-4-dehydro-beta-L-rhamnose</text>
        <dbReference type="Rhea" id="RHEA:16969"/>
        <dbReference type="ChEBI" id="CHEBI:57649"/>
        <dbReference type="ChEBI" id="CHEBI:62830"/>
        <dbReference type="EC" id="5.1.3.13"/>
    </reaction>
</comment>
<dbReference type="EC" id="5.1.3.13" evidence="3 8"/>
<dbReference type="PANTHER" id="PTHR21047">
    <property type="entry name" value="DTDP-6-DEOXY-D-GLUCOSE-3,5 EPIMERASE"/>
    <property type="match status" value="1"/>
</dbReference>
<comment type="similarity">
    <text evidence="8">Belongs to the dTDP-4-dehydrorhamnose 3,5-epimerase family.</text>
</comment>
<dbReference type="CDD" id="cd00438">
    <property type="entry name" value="cupin_RmlC"/>
    <property type="match status" value="1"/>
</dbReference>
<evidence type="ECO:0000313" key="10">
    <source>
        <dbReference type="Proteomes" id="UP001156666"/>
    </source>
</evidence>
<feature type="binding site" evidence="6">
    <location>
        <position position="71"/>
    </location>
    <ligand>
        <name>substrate</name>
    </ligand>
</feature>
<evidence type="ECO:0000313" key="9">
    <source>
        <dbReference type="EMBL" id="GLR19461.1"/>
    </source>
</evidence>
<dbReference type="GO" id="GO:0019305">
    <property type="term" value="P:dTDP-rhamnose biosynthetic process"/>
    <property type="evidence" value="ECO:0007669"/>
    <property type="project" value="UniProtKB-UniRule"/>
</dbReference>
<feature type="binding site" evidence="6">
    <location>
        <position position="164"/>
    </location>
    <ligand>
        <name>substrate</name>
    </ligand>
</feature>
<evidence type="ECO:0000256" key="8">
    <source>
        <dbReference type="RuleBase" id="RU364069"/>
    </source>
</evidence>
<dbReference type="GO" id="GO:0008830">
    <property type="term" value="F:dTDP-4-dehydrorhamnose 3,5-epimerase activity"/>
    <property type="evidence" value="ECO:0007669"/>
    <property type="project" value="UniProtKB-UniRule"/>
</dbReference>
<feature type="binding site" evidence="6">
    <location>
        <begin position="46"/>
        <end position="48"/>
    </location>
    <ligand>
        <name>substrate</name>
    </ligand>
</feature>
<dbReference type="InterPro" id="IPR000888">
    <property type="entry name" value="RmlC-like"/>
</dbReference>